<sequence>MDPRPENSWTCATCSKSLTTKGSLKRHMIRHDADAKVKCEVCGKISKNRLTLSMHIKHFHTIRKRPSCNVCHRVFLTSTNLWRHLGAVHSTVNRARLPSRFPGCVKTYLNKEAVSQHIKTEHTEKPTRFPCTLCGREFKLRTNLARHISIHTTEKPHSCSTCGKTFPNACNLKSHEVTHLVKSNRRIFNCELCTQTFLGKVSLQQHMQSVHENQRNHPCTFCDKRFSTSRNMRRHVEARHPANIDKIHSCEKCGYKSHSKENLTQHSRRHNPANRRECHFCQKHFSIFSDLVTHCRRHTLEQ</sequence>
<dbReference type="SMART" id="SM00355">
    <property type="entry name" value="ZnF_C2H2"/>
    <property type="match status" value="10"/>
</dbReference>
<evidence type="ECO:0000313" key="10">
    <source>
        <dbReference type="EMBL" id="OXA47341.1"/>
    </source>
</evidence>
<dbReference type="OrthoDB" id="8685330at2759"/>
<evidence type="ECO:0000256" key="8">
    <source>
        <dbReference type="PROSITE-ProRule" id="PRU00042"/>
    </source>
</evidence>
<gene>
    <name evidence="10" type="ORF">Fcan01_17649</name>
</gene>
<evidence type="ECO:0000259" key="9">
    <source>
        <dbReference type="PROSITE" id="PS50157"/>
    </source>
</evidence>
<dbReference type="FunFam" id="3.30.160.60:FF:000446">
    <property type="entry name" value="Zinc finger protein"/>
    <property type="match status" value="1"/>
</dbReference>
<comment type="subcellular location">
    <subcellularLocation>
        <location evidence="1">Nucleus</location>
    </subcellularLocation>
</comment>
<dbReference type="PROSITE" id="PS00028">
    <property type="entry name" value="ZINC_FINGER_C2H2_1"/>
    <property type="match status" value="7"/>
</dbReference>
<evidence type="ECO:0000256" key="1">
    <source>
        <dbReference type="ARBA" id="ARBA00004123"/>
    </source>
</evidence>
<feature type="domain" description="C2H2-type" evidence="9">
    <location>
        <begin position="129"/>
        <end position="156"/>
    </location>
</feature>
<dbReference type="STRING" id="158441.A0A226DRL8"/>
<keyword evidence="6" id="KW-0238">DNA-binding</keyword>
<dbReference type="PANTHER" id="PTHR24390">
    <property type="entry name" value="ZINC FINGER PROTEIN"/>
    <property type="match status" value="1"/>
</dbReference>
<dbReference type="PANTHER" id="PTHR24390:SF159">
    <property type="entry name" value="GROWTH FACTOR INDEPENDENT 1 TRANSCRIPTIONAL REPRESSOR"/>
    <property type="match status" value="1"/>
</dbReference>
<dbReference type="GO" id="GO:0000978">
    <property type="term" value="F:RNA polymerase II cis-regulatory region sequence-specific DNA binding"/>
    <property type="evidence" value="ECO:0007669"/>
    <property type="project" value="TreeGrafter"/>
</dbReference>
<dbReference type="Gene3D" id="3.30.160.60">
    <property type="entry name" value="Classic Zinc Finger"/>
    <property type="match status" value="6"/>
</dbReference>
<evidence type="ECO:0000256" key="4">
    <source>
        <dbReference type="ARBA" id="ARBA00022771"/>
    </source>
</evidence>
<dbReference type="GO" id="GO:0005634">
    <property type="term" value="C:nucleus"/>
    <property type="evidence" value="ECO:0007669"/>
    <property type="project" value="UniProtKB-SubCell"/>
</dbReference>
<proteinExistence type="predicted"/>
<dbReference type="AlphaFoldDB" id="A0A226DRL8"/>
<feature type="domain" description="C2H2-type" evidence="9">
    <location>
        <begin position="37"/>
        <end position="65"/>
    </location>
</feature>
<dbReference type="FunFam" id="3.30.160.60:FF:000671">
    <property type="entry name" value="Zinc finger protein 26"/>
    <property type="match status" value="1"/>
</dbReference>
<evidence type="ECO:0000256" key="5">
    <source>
        <dbReference type="ARBA" id="ARBA00022833"/>
    </source>
</evidence>
<evidence type="ECO:0000313" key="11">
    <source>
        <dbReference type="Proteomes" id="UP000198287"/>
    </source>
</evidence>
<feature type="domain" description="C2H2-type" evidence="9">
    <location>
        <begin position="9"/>
        <end position="36"/>
    </location>
</feature>
<keyword evidence="5" id="KW-0862">Zinc</keyword>
<protein>
    <recommendedName>
        <fullName evidence="9">C2H2-type domain-containing protein</fullName>
    </recommendedName>
</protein>
<keyword evidence="7" id="KW-0539">Nucleus</keyword>
<dbReference type="Proteomes" id="UP000198287">
    <property type="component" value="Unassembled WGS sequence"/>
</dbReference>
<feature type="domain" description="C2H2-type" evidence="9">
    <location>
        <begin position="248"/>
        <end position="275"/>
    </location>
</feature>
<feature type="domain" description="C2H2-type" evidence="9">
    <location>
        <begin position="188"/>
        <end position="216"/>
    </location>
</feature>
<dbReference type="OMA" id="VAFTHKS"/>
<reference evidence="10 11" key="1">
    <citation type="submission" date="2015-12" db="EMBL/GenBank/DDBJ databases">
        <title>The genome of Folsomia candida.</title>
        <authorList>
            <person name="Faddeeva A."/>
            <person name="Derks M.F."/>
            <person name="Anvar Y."/>
            <person name="Smit S."/>
            <person name="Van Straalen N."/>
            <person name="Roelofs D."/>
        </authorList>
    </citation>
    <scope>NUCLEOTIDE SEQUENCE [LARGE SCALE GENOMIC DNA]</scope>
    <source>
        <strain evidence="10 11">VU population</strain>
        <tissue evidence="10">Whole body</tissue>
    </source>
</reference>
<keyword evidence="3" id="KW-0677">Repeat</keyword>
<name>A0A226DRL8_FOLCA</name>
<dbReference type="Pfam" id="PF13894">
    <property type="entry name" value="zf-C2H2_4"/>
    <property type="match status" value="2"/>
</dbReference>
<keyword evidence="11" id="KW-1185">Reference proteome</keyword>
<dbReference type="InterPro" id="IPR036236">
    <property type="entry name" value="Znf_C2H2_sf"/>
</dbReference>
<evidence type="ECO:0000256" key="6">
    <source>
        <dbReference type="ARBA" id="ARBA00023125"/>
    </source>
</evidence>
<dbReference type="GO" id="GO:0006357">
    <property type="term" value="P:regulation of transcription by RNA polymerase II"/>
    <property type="evidence" value="ECO:0007669"/>
    <property type="project" value="TreeGrafter"/>
</dbReference>
<evidence type="ECO:0000256" key="3">
    <source>
        <dbReference type="ARBA" id="ARBA00022737"/>
    </source>
</evidence>
<feature type="domain" description="C2H2-type" evidence="9">
    <location>
        <begin position="66"/>
        <end position="94"/>
    </location>
</feature>
<feature type="domain" description="C2H2-type" evidence="9">
    <location>
        <begin position="276"/>
        <end position="302"/>
    </location>
</feature>
<keyword evidence="4 8" id="KW-0863">Zinc-finger</keyword>
<evidence type="ECO:0000256" key="7">
    <source>
        <dbReference type="ARBA" id="ARBA00023242"/>
    </source>
</evidence>
<dbReference type="GO" id="GO:0003700">
    <property type="term" value="F:DNA-binding transcription factor activity"/>
    <property type="evidence" value="ECO:0007669"/>
    <property type="project" value="TreeGrafter"/>
</dbReference>
<comment type="caution">
    <text evidence="10">The sequence shown here is derived from an EMBL/GenBank/DDBJ whole genome shotgun (WGS) entry which is preliminary data.</text>
</comment>
<dbReference type="Pfam" id="PF00096">
    <property type="entry name" value="zf-C2H2"/>
    <property type="match status" value="3"/>
</dbReference>
<dbReference type="PROSITE" id="PS50157">
    <property type="entry name" value="ZINC_FINGER_C2H2_2"/>
    <property type="match status" value="9"/>
</dbReference>
<dbReference type="GO" id="GO:0008270">
    <property type="term" value="F:zinc ion binding"/>
    <property type="evidence" value="ECO:0007669"/>
    <property type="project" value="UniProtKB-KW"/>
</dbReference>
<accession>A0A226DRL8</accession>
<keyword evidence="2" id="KW-0479">Metal-binding</keyword>
<dbReference type="EMBL" id="LNIX01000013">
    <property type="protein sequence ID" value="OXA47341.1"/>
    <property type="molecule type" value="Genomic_DNA"/>
</dbReference>
<dbReference type="SUPFAM" id="SSF57667">
    <property type="entry name" value="beta-beta-alpha zinc fingers"/>
    <property type="match status" value="5"/>
</dbReference>
<feature type="domain" description="C2H2-type" evidence="9">
    <location>
        <begin position="157"/>
        <end position="179"/>
    </location>
</feature>
<dbReference type="InterPro" id="IPR013087">
    <property type="entry name" value="Znf_C2H2_type"/>
</dbReference>
<organism evidence="10 11">
    <name type="scientific">Folsomia candida</name>
    <name type="common">Springtail</name>
    <dbReference type="NCBI Taxonomy" id="158441"/>
    <lineage>
        <taxon>Eukaryota</taxon>
        <taxon>Metazoa</taxon>
        <taxon>Ecdysozoa</taxon>
        <taxon>Arthropoda</taxon>
        <taxon>Hexapoda</taxon>
        <taxon>Collembola</taxon>
        <taxon>Entomobryomorpha</taxon>
        <taxon>Isotomoidea</taxon>
        <taxon>Isotomidae</taxon>
        <taxon>Proisotominae</taxon>
        <taxon>Folsomia</taxon>
    </lineage>
</organism>
<evidence type="ECO:0000256" key="2">
    <source>
        <dbReference type="ARBA" id="ARBA00022723"/>
    </source>
</evidence>
<feature type="domain" description="C2H2-type" evidence="9">
    <location>
        <begin position="217"/>
        <end position="240"/>
    </location>
</feature>